<evidence type="ECO:0000256" key="1">
    <source>
        <dbReference type="SAM" id="Coils"/>
    </source>
</evidence>
<feature type="compositionally biased region" description="Basic and acidic residues" evidence="2">
    <location>
        <begin position="1065"/>
        <end position="1077"/>
    </location>
</feature>
<feature type="region of interest" description="Disordered" evidence="2">
    <location>
        <begin position="1065"/>
        <end position="1084"/>
    </location>
</feature>
<feature type="region of interest" description="Disordered" evidence="2">
    <location>
        <begin position="691"/>
        <end position="716"/>
    </location>
</feature>
<dbReference type="OMA" id="EDYTKMS"/>
<feature type="compositionally biased region" description="Polar residues" evidence="2">
    <location>
        <begin position="1257"/>
        <end position="1283"/>
    </location>
</feature>
<dbReference type="Proteomes" id="UP000054561">
    <property type="component" value="Unassembled WGS sequence"/>
</dbReference>
<feature type="compositionally biased region" description="Low complexity" evidence="2">
    <location>
        <begin position="1216"/>
        <end position="1251"/>
    </location>
</feature>
<feature type="compositionally biased region" description="Polar residues" evidence="2">
    <location>
        <begin position="1"/>
        <end position="15"/>
    </location>
</feature>
<dbReference type="OrthoDB" id="4744100at2759"/>
<evidence type="ECO:0000256" key="2">
    <source>
        <dbReference type="SAM" id="MobiDB-lite"/>
    </source>
</evidence>
<feature type="coiled-coil region" evidence="1">
    <location>
        <begin position="1670"/>
        <end position="1737"/>
    </location>
</feature>
<evidence type="ECO:0000313" key="4">
    <source>
        <dbReference type="Proteomes" id="UP000054561"/>
    </source>
</evidence>
<protein>
    <recommendedName>
        <fullName evidence="5">K Homology domain-containing protein</fullName>
    </recommendedName>
</protein>
<keyword evidence="1" id="KW-0175">Coiled coil</keyword>
<feature type="compositionally biased region" description="Polar residues" evidence="2">
    <location>
        <begin position="1194"/>
        <end position="1215"/>
    </location>
</feature>
<organism evidence="3 4">
    <name type="scientific">Plasmodium fragile</name>
    <dbReference type="NCBI Taxonomy" id="5857"/>
    <lineage>
        <taxon>Eukaryota</taxon>
        <taxon>Sar</taxon>
        <taxon>Alveolata</taxon>
        <taxon>Apicomplexa</taxon>
        <taxon>Aconoidasida</taxon>
        <taxon>Haemosporida</taxon>
        <taxon>Plasmodiidae</taxon>
        <taxon>Plasmodium</taxon>
        <taxon>Plasmodium (Plasmodium)</taxon>
    </lineage>
</organism>
<dbReference type="GeneID" id="24268394"/>
<dbReference type="VEuPathDB" id="PlasmoDB:AK88_03080"/>
<sequence>MKNMNLDYQSEQTNVPPVAPEGDLNNLPLKGSDKDKKDNKHKTEKKDQKEKKEKGKTKSKTVNQQMENENAHLYNSQGGILSSQGNCKFISSDASRMTNELSKSADLDSTYAYRYNMCATTASSNNESNKENLVLHDVADDKNNFLHPTVCNVEGTIGVTPFSEACIFPHINNTMEPPGFAHLNKSHGGRNNMVDDITDAANVGSIISDCYSGGVNRRDNAIIAGDNSKYDECGELYSSTGGANRTWNYVSGVNSMHNLNSANSPSEHPHSGLNSCAGSVYDGVSTTSSNVKSSSWKSAAHMRNTNMLGLTIGEQISIVNSAPMKGGSSRKKTKGADDLADREVSMQPEEIFANLNRLNVDEMGTHDDVMKEKNAMDLFHYENFSLDNGMYNLMGRNMDHQGKSVSENCGTITTTMPAMMDGTSNSPNGNHNVMKNNVGITESRNIVTPPGDDLALAEVMRHNRNYEDYTKMSSTFKSNPTSDLEKYMPGLVSSNGKENGKGSFYNSFLSNANEGDKLFNGDDSECASIYMAKDNVEDRHDSSGVYVNVGSDNGVHDEKNFKTKNLIKEQILNYARHAQHANHLQHGIRAVQSNHVSYNQSKLHTSKMAFPIMGQERKVKKNQSEDLKFINKDRFFFRNGDSLFKGDVDDEFAALINKNFKGKNACAEKSVHSVKPAYMTTDSTIYTANNAVSKNKNGGQEDDDEEENGHYCDNENGDDLSRRCGDGVTGPFNFENEVHKNCESVIGPYNYDEEMHINYEDRLHLNYDDDLFSRNTLHLNVKDDDIGNASYFEKSSDFEDNVAQLQKDLDFSVNLSSINNNMSFLNFDDSEEKDWKYEQMHDIFSTKGDVHVGNDDHHSLHAKGTLTNSFPFNDDNSSSGYNLGGGRNFGLNACNTVFASPAYSEPRNFDDKSIFNPAVESSNQCNNGVKKNVMNNNMLFVNNSNLNMNWRNAHSVIREKCTNEESTYGRNNDTINSNLIIEEHNACNNEHTLMDDNHLGMTHNDHSLENNTTSLANNKKVLHSGCVNTTCASVSESIPAFTLSKSKGAHRRSDHLNDEVDSALHSDGEHMEKEHSRSTYSNAITKNGGELVGIKSRTVHSSGLSRKGSMNKEGVTDSTLEDNAKRGGSNAKRNEETNPAEHITGDVTVESVIGKCGKNSNNGSSNNKNSVKGVGMVQNSRSRESATDSRSVRKMNTNDQSINISGMENVQLKNASNFSNDSTNSTSSSRSRSDGSNRSGRSGRSNRSNRSGRNDPVESNGQNQKSINPVASELNKTSSQNNGFMNAEYKNKMISPEYNTEPLSYEHIKNDKHSFKNEMVRNNKSRSSAFLNFASTNFARTNSNEHTSNVFMNGLYNLYGRGRSHVRKYFQSGLNDGNRSARSSKYGSNNLMINRNSLDSYTGGNDLNSTKAAMNLNRTFLNQSNCNNRVYRASNEKKKKESFLPITNSPLGNAQRINLLTAEKGKNDMVDSPLLSFNKQNVRGSYPLKDDHLGPINTSMSSKAKDDIFHLNDTVENFGVNNQSAMYNHPMDPGENVYSCMSDQKVYYDMNKQQNGLYKNGTNVEKLVFKMNDPNGRCFYGNVKNVHGDEKAANVNLIGKNEYLFRNIKEDMYNEVKHVQESELKYGPLSGAQRNGASIGVDMIPPGVGPAKCPPNNANICDNLVESDHLKNLTDSMSRFENDVEFILDENENFEGDSKATLKNDKIIQLQNIINSLKFKNKQLEKELTEVKNMQLKKKQSLILNSLSNKNDDISSYSTYKDDTNNSDCGSADNSNRYVQNFLNDKEKYNYDTKISIQKFHLAYTNNSIGKLKIAAQRDISGSFMGPKGIHVKTIKSSLHISVYKSAKDVWFPGFADSHVFLLKGNIFGILRACQLLYHYVKSKMSSSKCCIYLVAPFECVQKLLADGCKRMAIIKEECGADVRLGNLYVQVHEGFTERLMEIRGNEVNVDCALEKLVIFMQSCFSVQSYDYELLKYPCRSVLNLQ</sequence>
<name>A0A0D9QK03_PLAFR</name>
<evidence type="ECO:0000313" key="3">
    <source>
        <dbReference type="EMBL" id="KJP87283.1"/>
    </source>
</evidence>
<feature type="compositionally biased region" description="Basic and acidic residues" evidence="2">
    <location>
        <begin position="1181"/>
        <end position="1191"/>
    </location>
</feature>
<dbReference type="EMBL" id="KQ001677">
    <property type="protein sequence ID" value="KJP87283.1"/>
    <property type="molecule type" value="Genomic_DNA"/>
</dbReference>
<keyword evidence="4" id="KW-1185">Reference proteome</keyword>
<feature type="region of interest" description="Disordered" evidence="2">
    <location>
        <begin position="1"/>
        <end position="62"/>
    </location>
</feature>
<evidence type="ECO:0008006" key="5">
    <source>
        <dbReference type="Google" id="ProtNLM"/>
    </source>
</evidence>
<reference evidence="3 4" key="1">
    <citation type="submission" date="2014-03" db="EMBL/GenBank/DDBJ databases">
        <title>The Genome Sequence of Plasmodium fragile nilgiri.</title>
        <authorList>
            <consortium name="The Broad Institute Genomics Platform"/>
            <consortium name="The Broad Institute Genome Sequencing Center for Infectious Disease"/>
            <person name="Neafsey D."/>
            <person name="Duraisingh M."/>
            <person name="Young S.K."/>
            <person name="Zeng Q."/>
            <person name="Gargeya S."/>
            <person name="Abouelleil A."/>
            <person name="Alvarado L."/>
            <person name="Chapman S.B."/>
            <person name="Gainer-Dewar J."/>
            <person name="Goldberg J."/>
            <person name="Griggs A."/>
            <person name="Gujja S."/>
            <person name="Hansen M."/>
            <person name="Howarth C."/>
            <person name="Imamovic A."/>
            <person name="Larimer J."/>
            <person name="Pearson M."/>
            <person name="Poon T.W."/>
            <person name="Priest M."/>
            <person name="Roberts A."/>
            <person name="Saif S."/>
            <person name="Shea T."/>
            <person name="Sykes S."/>
            <person name="Wortman J."/>
            <person name="Nusbaum C."/>
            <person name="Birren B."/>
        </authorList>
    </citation>
    <scope>NUCLEOTIDE SEQUENCE [LARGE SCALE GENOMIC DNA]</scope>
    <source>
        <strain evidence="4">nilgiri</strain>
    </source>
</reference>
<accession>A0A0D9QK03</accession>
<dbReference type="RefSeq" id="XP_012336126.1">
    <property type="nucleotide sequence ID" value="XM_012480703.1"/>
</dbReference>
<feature type="compositionally biased region" description="Low complexity" evidence="2">
    <location>
        <begin position="1154"/>
        <end position="1175"/>
    </location>
</feature>
<feature type="compositionally biased region" description="Basic and acidic residues" evidence="2">
    <location>
        <begin position="44"/>
        <end position="53"/>
    </location>
</feature>
<feature type="region of interest" description="Disordered" evidence="2">
    <location>
        <begin position="1099"/>
        <end position="1283"/>
    </location>
</feature>
<proteinExistence type="predicted"/>
<gene>
    <name evidence="3" type="ORF">AK88_03080</name>
</gene>